<name>A0A328P1F6_9ACTN</name>
<evidence type="ECO:0000313" key="5">
    <source>
        <dbReference type="EMBL" id="RAO39713.1"/>
    </source>
</evidence>
<dbReference type="Gene3D" id="1.10.10.10">
    <property type="entry name" value="Winged helix-like DNA-binding domain superfamily/Winged helix DNA-binding domain"/>
    <property type="match status" value="1"/>
</dbReference>
<evidence type="ECO:0000256" key="1">
    <source>
        <dbReference type="ARBA" id="ARBA00023015"/>
    </source>
</evidence>
<dbReference type="SMART" id="SM00347">
    <property type="entry name" value="HTH_MARR"/>
    <property type="match status" value="1"/>
</dbReference>
<dbReference type="PROSITE" id="PS50995">
    <property type="entry name" value="HTH_MARR_2"/>
    <property type="match status" value="1"/>
</dbReference>
<dbReference type="SUPFAM" id="SSF46785">
    <property type="entry name" value="Winged helix' DNA-binding domain"/>
    <property type="match status" value="1"/>
</dbReference>
<keyword evidence="1" id="KW-0805">Transcription regulation</keyword>
<accession>A0A328P1F6</accession>
<dbReference type="PANTHER" id="PTHR33164">
    <property type="entry name" value="TRANSCRIPTIONAL REGULATOR, MARR FAMILY"/>
    <property type="match status" value="1"/>
</dbReference>
<organism evidence="5 6">
    <name type="scientific">Micromonospora saelicesensis</name>
    <dbReference type="NCBI Taxonomy" id="285676"/>
    <lineage>
        <taxon>Bacteria</taxon>
        <taxon>Bacillati</taxon>
        <taxon>Actinomycetota</taxon>
        <taxon>Actinomycetes</taxon>
        <taxon>Micromonosporales</taxon>
        <taxon>Micromonosporaceae</taxon>
        <taxon>Micromonospora</taxon>
    </lineage>
</organism>
<dbReference type="InterPro" id="IPR000835">
    <property type="entry name" value="HTH_MarR-typ"/>
</dbReference>
<keyword evidence="2" id="KW-0238">DNA-binding</keyword>
<evidence type="ECO:0000259" key="4">
    <source>
        <dbReference type="PROSITE" id="PS50995"/>
    </source>
</evidence>
<dbReference type="EMBL" id="PYAG01000001">
    <property type="protein sequence ID" value="RAO39713.1"/>
    <property type="molecule type" value="Genomic_DNA"/>
</dbReference>
<evidence type="ECO:0000256" key="2">
    <source>
        <dbReference type="ARBA" id="ARBA00023125"/>
    </source>
</evidence>
<dbReference type="GO" id="GO:0006950">
    <property type="term" value="P:response to stress"/>
    <property type="evidence" value="ECO:0007669"/>
    <property type="project" value="TreeGrafter"/>
</dbReference>
<dbReference type="PROSITE" id="PS01117">
    <property type="entry name" value="HTH_MARR_1"/>
    <property type="match status" value="1"/>
</dbReference>
<sequence length="157" mass="17147">MESGARELGLRLYDLVRSVRLLKQRRADERPAIPPGMLGMLVQIDQLSNDCHARDLAHQTRLDASTVSRSVAALVAHGLVERRPDPTDKRATFLAVTPAGRAALADSHRWYGEVLERALADWTPDEVAALSAALGRFTGDIEVALGNNDNDNLEAAR</sequence>
<evidence type="ECO:0000313" key="6">
    <source>
        <dbReference type="Proteomes" id="UP000249419"/>
    </source>
</evidence>
<dbReference type="Pfam" id="PF12802">
    <property type="entry name" value="MarR_2"/>
    <property type="match status" value="1"/>
</dbReference>
<keyword evidence="3" id="KW-0804">Transcription</keyword>
<dbReference type="InterPro" id="IPR036390">
    <property type="entry name" value="WH_DNA-bd_sf"/>
</dbReference>
<dbReference type="InterPro" id="IPR036388">
    <property type="entry name" value="WH-like_DNA-bd_sf"/>
</dbReference>
<evidence type="ECO:0000256" key="3">
    <source>
        <dbReference type="ARBA" id="ARBA00023163"/>
    </source>
</evidence>
<dbReference type="GO" id="GO:0003700">
    <property type="term" value="F:DNA-binding transcription factor activity"/>
    <property type="evidence" value="ECO:0007669"/>
    <property type="project" value="InterPro"/>
</dbReference>
<proteinExistence type="predicted"/>
<dbReference type="InterPro" id="IPR023187">
    <property type="entry name" value="Tscrpt_reg_MarR-type_CS"/>
</dbReference>
<dbReference type="PANTHER" id="PTHR33164:SF57">
    <property type="entry name" value="MARR-FAMILY TRANSCRIPTIONAL REGULATOR"/>
    <property type="match status" value="1"/>
</dbReference>
<dbReference type="GO" id="GO:0003677">
    <property type="term" value="F:DNA binding"/>
    <property type="evidence" value="ECO:0007669"/>
    <property type="project" value="UniProtKB-KW"/>
</dbReference>
<protein>
    <recommendedName>
        <fullName evidence="4">HTH marR-type domain-containing protein</fullName>
    </recommendedName>
</protein>
<dbReference type="RefSeq" id="WP_220090672.1">
    <property type="nucleotide sequence ID" value="NZ_CP192017.1"/>
</dbReference>
<dbReference type="InterPro" id="IPR039422">
    <property type="entry name" value="MarR/SlyA-like"/>
</dbReference>
<feature type="domain" description="HTH marR-type" evidence="4">
    <location>
        <begin position="1"/>
        <end position="139"/>
    </location>
</feature>
<dbReference type="AlphaFoldDB" id="A0A328P1F6"/>
<dbReference type="Proteomes" id="UP000249419">
    <property type="component" value="Unassembled WGS sequence"/>
</dbReference>
<comment type="caution">
    <text evidence="5">The sequence shown here is derived from an EMBL/GenBank/DDBJ whole genome shotgun (WGS) entry which is preliminary data.</text>
</comment>
<gene>
    <name evidence="5" type="ORF">PSN13_00738</name>
</gene>
<reference evidence="5 6" key="1">
    <citation type="submission" date="2018-03" db="EMBL/GenBank/DDBJ databases">
        <title>Defining the species Micromonospora saelicesensis and Micromonospora noduli under the framework of genomics.</title>
        <authorList>
            <person name="Riesco R."/>
            <person name="Trujillo M.E."/>
        </authorList>
    </citation>
    <scope>NUCLEOTIDE SEQUENCE [LARGE SCALE GENOMIC DNA]</scope>
    <source>
        <strain evidence="5 6">PSN13</strain>
    </source>
</reference>